<dbReference type="EMBL" id="FPHP01000027">
    <property type="protein sequence ID" value="SFV75284.1"/>
    <property type="molecule type" value="Genomic_DNA"/>
</dbReference>
<accession>A0A1W1D3V8</accession>
<proteinExistence type="predicted"/>
<name>A0A1W1D3V8_9ZZZZ</name>
<evidence type="ECO:0000256" key="1">
    <source>
        <dbReference type="SAM" id="Coils"/>
    </source>
</evidence>
<dbReference type="InterPro" id="IPR005532">
    <property type="entry name" value="SUMF_dom"/>
</dbReference>
<feature type="domain" description="Sulfatase-modifying factor enzyme-like" evidence="2">
    <location>
        <begin position="463"/>
        <end position="615"/>
    </location>
</feature>
<reference evidence="3" key="1">
    <citation type="submission" date="2016-10" db="EMBL/GenBank/DDBJ databases">
        <authorList>
            <person name="de Groot N.N."/>
        </authorList>
    </citation>
    <scope>NUCLEOTIDE SEQUENCE</scope>
</reference>
<organism evidence="3">
    <name type="scientific">hydrothermal vent metagenome</name>
    <dbReference type="NCBI Taxonomy" id="652676"/>
    <lineage>
        <taxon>unclassified sequences</taxon>
        <taxon>metagenomes</taxon>
        <taxon>ecological metagenomes</taxon>
    </lineage>
</organism>
<dbReference type="Gene3D" id="3.90.1580.10">
    <property type="entry name" value="paralog of FGE (formylglycine-generating enzyme)"/>
    <property type="match status" value="1"/>
</dbReference>
<dbReference type="SUPFAM" id="SSF56436">
    <property type="entry name" value="C-type lectin-like"/>
    <property type="match status" value="1"/>
</dbReference>
<keyword evidence="1" id="KW-0175">Coiled coil</keyword>
<protein>
    <submittedName>
        <fullName evidence="3">Secreted protein with uncharacterized domain</fullName>
    </submittedName>
</protein>
<evidence type="ECO:0000313" key="3">
    <source>
        <dbReference type="EMBL" id="SFV75284.1"/>
    </source>
</evidence>
<gene>
    <name evidence="3" type="ORF">MNB_SM-3-12</name>
</gene>
<dbReference type="InterPro" id="IPR016187">
    <property type="entry name" value="CTDL_fold"/>
</dbReference>
<evidence type="ECO:0000259" key="2">
    <source>
        <dbReference type="Pfam" id="PF03781"/>
    </source>
</evidence>
<dbReference type="InterPro" id="IPR042095">
    <property type="entry name" value="SUMF_sf"/>
</dbReference>
<feature type="coiled-coil region" evidence="1">
    <location>
        <begin position="273"/>
        <end position="304"/>
    </location>
</feature>
<dbReference type="Pfam" id="PF03781">
    <property type="entry name" value="FGE-sulfatase"/>
    <property type="match status" value="1"/>
</dbReference>
<dbReference type="AlphaFoldDB" id="A0A1W1D3V8"/>
<sequence>MKILWFVLFIFMSLQATEGMKNITLNTLDLEEVSEKINERVKKIKLKDLQKKDFTYHLENVKTLKKDIATVVDLKQKLRFSKKALEDVKIDYAENNSSFERKMANLYAQVRNISRESYYLVVYKLNQDYLTDLQNYLLDQYAITKIDQVTVVKENNDGTTSLKNIIKTTKVFGEMQIESLKDYTFRDKNLNIKLVKVTQYPFRKSNKNILKKAMEKQVDTFADDGVKIYQLSLYDYHYKSVIDIQKDIDEEDKNSIVSNLNSLIHLKEITKQLLLESKKIDKVIKKMEKLNDEQLVKANQLADKINHLQSKIHDQEVSLQTYFQQAQKIALKYNVELKLDTIENIIIVTPKVYKEEVELGEEKEFILRKTKTYLSKITINEISQTETLTNDIDLLTKNSEIHKMIKYDSIHFLPFIQGKKLGLFIFAIIEIQDKVTQENYVIKKFKYGTLTFVPINKGYKTIFMADTKVTIGIMKEFLETHRQSKYFDQYCLGDSTLPEGAKNIKNASKEFYDYPAVCMNIDRVEEIVKWLSKKTKKDLVIPSVEDWSYVASNGDTTDYCWGNETLDEMKDEGVKYANIYYEDDEDTSITPIKQYPKSKMGMYDMCGNTYELVKDGEVFMVKGNSYISYIEKSNAPAIDYGTDLNAELGLRVEYILGE</sequence>